<evidence type="ECO:0000313" key="3">
    <source>
        <dbReference type="Proteomes" id="UP001327093"/>
    </source>
</evidence>
<dbReference type="EMBL" id="JAWLNX010000010">
    <property type="protein sequence ID" value="MEB3368985.1"/>
    <property type="molecule type" value="Genomic_DNA"/>
</dbReference>
<keyword evidence="3" id="KW-1185">Reference proteome</keyword>
<keyword evidence="1" id="KW-1133">Transmembrane helix</keyword>
<dbReference type="Proteomes" id="UP001327093">
    <property type="component" value="Unassembled WGS sequence"/>
</dbReference>
<dbReference type="RefSeq" id="WP_324266480.1">
    <property type="nucleotide sequence ID" value="NZ_JAWLNX010000010.1"/>
</dbReference>
<keyword evidence="1" id="KW-0472">Membrane</keyword>
<evidence type="ECO:0000256" key="1">
    <source>
        <dbReference type="SAM" id="Phobius"/>
    </source>
</evidence>
<organism evidence="2 3">
    <name type="scientific">Saccharopolyspora mangrovi</name>
    <dbReference type="NCBI Taxonomy" id="3082379"/>
    <lineage>
        <taxon>Bacteria</taxon>
        <taxon>Bacillati</taxon>
        <taxon>Actinomycetota</taxon>
        <taxon>Actinomycetes</taxon>
        <taxon>Pseudonocardiales</taxon>
        <taxon>Pseudonocardiaceae</taxon>
        <taxon>Saccharopolyspora</taxon>
    </lineage>
</organism>
<evidence type="ECO:0000313" key="2">
    <source>
        <dbReference type="EMBL" id="MEB3368985.1"/>
    </source>
</evidence>
<comment type="caution">
    <text evidence="2">The sequence shown here is derived from an EMBL/GenBank/DDBJ whole genome shotgun (WGS) entry which is preliminary data.</text>
</comment>
<protein>
    <submittedName>
        <fullName evidence="2">DUF1049 domain-containing protein</fullName>
    </submittedName>
</protein>
<gene>
    <name evidence="2" type="ORF">R4I43_16375</name>
</gene>
<sequence length="75" mass="8243">MNSSPMLQRVRAVPARAWFGLALLVVALVFILQNRASTSIEIFTLMISAPLWLILVISVAVGLLVGVLLRTRRKA</sequence>
<proteinExistence type="predicted"/>
<accession>A0ABU6ACD1</accession>
<keyword evidence="1" id="KW-0812">Transmembrane</keyword>
<feature type="transmembrane region" description="Helical" evidence="1">
    <location>
        <begin position="49"/>
        <end position="69"/>
    </location>
</feature>
<name>A0ABU6ACD1_9PSEU</name>
<reference evidence="2 3" key="1">
    <citation type="submission" date="2023-10" db="EMBL/GenBank/DDBJ databases">
        <title>Saccharopolyspora sp. nov., isolated from mangrove soil.</title>
        <authorList>
            <person name="Lu Y."/>
            <person name="Liu W."/>
        </authorList>
    </citation>
    <scope>NUCLEOTIDE SEQUENCE [LARGE SCALE GENOMIC DNA]</scope>
    <source>
        <strain evidence="2 3">S2-29</strain>
    </source>
</reference>